<organism evidence="8 9">
    <name type="scientific">candidate division WOR-1 bacterium RIFCSPHIGHO2_01_FULL_53_15</name>
    <dbReference type="NCBI Taxonomy" id="1802564"/>
    <lineage>
        <taxon>Bacteria</taxon>
        <taxon>Bacillati</taxon>
        <taxon>Saganbacteria</taxon>
    </lineage>
</organism>
<dbReference type="EMBL" id="METM01000008">
    <property type="protein sequence ID" value="OGB90486.1"/>
    <property type="molecule type" value="Genomic_DNA"/>
</dbReference>
<dbReference type="PANTHER" id="PTHR36541:SF1">
    <property type="entry name" value="SUPEROXIDE REDUCTASE-RELATED"/>
    <property type="match status" value="1"/>
</dbReference>
<keyword evidence="6" id="KW-0408">Iron</keyword>
<sequence>MKTFECQVCGHLAFGEAPANCPICGAAREKYNEVKDAVKNPVDPANLTESENKHIPQVNISGSKVEVKVGGIPHPMLPEHHIMFIDYYVNGRGIKRSRLGPTQWQWQADTPLKAAAQATEELNLKPGDELKVLEYCNLHGRWVKTVKI</sequence>
<name>A0A1F4Q3R9_UNCSA</name>
<evidence type="ECO:0000256" key="6">
    <source>
        <dbReference type="ARBA" id="ARBA00023004"/>
    </source>
</evidence>
<evidence type="ECO:0000256" key="2">
    <source>
        <dbReference type="ARBA" id="ARBA00005941"/>
    </source>
</evidence>
<evidence type="ECO:0000259" key="7">
    <source>
        <dbReference type="PROSITE" id="PS50903"/>
    </source>
</evidence>
<dbReference type="AlphaFoldDB" id="A0A1F4Q3R9"/>
<dbReference type="Pfam" id="PF01880">
    <property type="entry name" value="Desulfoferrodox"/>
    <property type="match status" value="1"/>
</dbReference>
<dbReference type="PANTHER" id="PTHR36541">
    <property type="entry name" value="SUPEROXIDE REDUCTASE-RELATED"/>
    <property type="match status" value="1"/>
</dbReference>
<dbReference type="InterPro" id="IPR024934">
    <property type="entry name" value="Rubredoxin-like_dom"/>
</dbReference>
<evidence type="ECO:0000256" key="3">
    <source>
        <dbReference type="ARBA" id="ARBA00022448"/>
    </source>
</evidence>
<dbReference type="InterPro" id="IPR048574">
    <property type="entry name" value="RUBY_RBDX"/>
</dbReference>
<dbReference type="Gene3D" id="2.20.28.10">
    <property type="match status" value="1"/>
</dbReference>
<evidence type="ECO:0000313" key="9">
    <source>
        <dbReference type="Proteomes" id="UP000178724"/>
    </source>
</evidence>
<dbReference type="GO" id="GO:0016491">
    <property type="term" value="F:oxidoreductase activity"/>
    <property type="evidence" value="ECO:0007669"/>
    <property type="project" value="InterPro"/>
</dbReference>
<comment type="caution">
    <text evidence="8">The sequence shown here is derived from an EMBL/GenBank/DDBJ whole genome shotgun (WGS) entry which is preliminary data.</text>
</comment>
<protein>
    <recommendedName>
        <fullName evidence="7">Rubredoxin-like domain-containing protein</fullName>
    </recommendedName>
</protein>
<dbReference type="InterPro" id="IPR051233">
    <property type="entry name" value="Desulfoferrodoxin_SOR"/>
</dbReference>
<reference evidence="8 9" key="1">
    <citation type="journal article" date="2016" name="Nat. Commun.">
        <title>Thousands of microbial genomes shed light on interconnected biogeochemical processes in an aquifer system.</title>
        <authorList>
            <person name="Anantharaman K."/>
            <person name="Brown C.T."/>
            <person name="Hug L.A."/>
            <person name="Sharon I."/>
            <person name="Castelle C.J."/>
            <person name="Probst A.J."/>
            <person name="Thomas B.C."/>
            <person name="Singh A."/>
            <person name="Wilkins M.J."/>
            <person name="Karaoz U."/>
            <person name="Brodie E.L."/>
            <person name="Williams K.H."/>
            <person name="Hubbard S.S."/>
            <person name="Banfield J.F."/>
        </authorList>
    </citation>
    <scope>NUCLEOTIDE SEQUENCE [LARGE SCALE GENOMIC DNA]</scope>
</reference>
<evidence type="ECO:0000256" key="5">
    <source>
        <dbReference type="ARBA" id="ARBA00022982"/>
    </source>
</evidence>
<dbReference type="SUPFAM" id="SSF57802">
    <property type="entry name" value="Rubredoxin-like"/>
    <property type="match status" value="1"/>
</dbReference>
<comment type="cofactor">
    <cofactor evidence="1">
        <name>Fe(3+)</name>
        <dbReference type="ChEBI" id="CHEBI:29034"/>
    </cofactor>
</comment>
<dbReference type="GO" id="GO:0005506">
    <property type="term" value="F:iron ion binding"/>
    <property type="evidence" value="ECO:0007669"/>
    <property type="project" value="InterPro"/>
</dbReference>
<dbReference type="InterPro" id="IPR002742">
    <property type="entry name" value="Desulfoferrodoxin_Fe-bd_dom"/>
</dbReference>
<accession>A0A1F4Q3R9</accession>
<keyword evidence="3" id="KW-0813">Transport</keyword>
<gene>
    <name evidence="8" type="ORF">A2625_00870</name>
</gene>
<evidence type="ECO:0000256" key="1">
    <source>
        <dbReference type="ARBA" id="ARBA00001965"/>
    </source>
</evidence>
<evidence type="ECO:0000313" key="8">
    <source>
        <dbReference type="EMBL" id="OGB90486.1"/>
    </source>
</evidence>
<dbReference type="SUPFAM" id="SSF49367">
    <property type="entry name" value="Superoxide reductase-like"/>
    <property type="match status" value="1"/>
</dbReference>
<dbReference type="PROSITE" id="PS50903">
    <property type="entry name" value="RUBREDOXIN_LIKE"/>
    <property type="match status" value="1"/>
</dbReference>
<dbReference type="Gene3D" id="2.60.40.730">
    <property type="entry name" value="SOR catalytic domain"/>
    <property type="match status" value="1"/>
</dbReference>
<keyword evidence="4" id="KW-0479">Metal-binding</keyword>
<proteinExistence type="inferred from homology"/>
<evidence type="ECO:0000256" key="4">
    <source>
        <dbReference type="ARBA" id="ARBA00022723"/>
    </source>
</evidence>
<keyword evidence="5" id="KW-0249">Electron transport</keyword>
<dbReference type="Pfam" id="PF21349">
    <property type="entry name" value="RUBY_RBDX"/>
    <property type="match status" value="1"/>
</dbReference>
<dbReference type="Proteomes" id="UP000178724">
    <property type="component" value="Unassembled WGS sequence"/>
</dbReference>
<dbReference type="InterPro" id="IPR036073">
    <property type="entry name" value="Desulfoferrodoxin_Fe-bd_dom_sf"/>
</dbReference>
<feature type="domain" description="Rubredoxin-like" evidence="7">
    <location>
        <begin position="1"/>
        <end position="34"/>
    </location>
</feature>
<comment type="similarity">
    <text evidence="2">Belongs to the desulfoferrodoxin family.</text>
</comment>